<evidence type="ECO:0000313" key="3">
    <source>
        <dbReference type="EMBL" id="MDU0809420.1"/>
    </source>
</evidence>
<feature type="transmembrane region" description="Helical" evidence="1">
    <location>
        <begin position="351"/>
        <end position="371"/>
    </location>
</feature>
<feature type="signal peptide" evidence="2">
    <location>
        <begin position="1"/>
        <end position="22"/>
    </location>
</feature>
<proteinExistence type="predicted"/>
<name>A0ABU3TU83_9BACT</name>
<keyword evidence="2" id="KW-0732">Signal</keyword>
<evidence type="ECO:0000256" key="2">
    <source>
        <dbReference type="SAM" id="SignalP"/>
    </source>
</evidence>
<dbReference type="SUPFAM" id="SSF50965">
    <property type="entry name" value="Galactose oxidase, central domain"/>
    <property type="match status" value="1"/>
</dbReference>
<keyword evidence="1" id="KW-0812">Transmembrane</keyword>
<organism evidence="3 4">
    <name type="scientific">Aquirufa regiilacus</name>
    <dbReference type="NCBI Taxonomy" id="3024868"/>
    <lineage>
        <taxon>Bacteria</taxon>
        <taxon>Pseudomonadati</taxon>
        <taxon>Bacteroidota</taxon>
        <taxon>Cytophagia</taxon>
        <taxon>Cytophagales</taxon>
        <taxon>Flectobacillaceae</taxon>
        <taxon>Aquirufa</taxon>
    </lineage>
</organism>
<keyword evidence="4" id="KW-1185">Reference proteome</keyword>
<comment type="caution">
    <text evidence="3">The sequence shown here is derived from an EMBL/GenBank/DDBJ whole genome shotgun (WGS) entry which is preliminary data.</text>
</comment>
<accession>A0ABU3TU83</accession>
<evidence type="ECO:0008006" key="5">
    <source>
        <dbReference type="Google" id="ProtNLM"/>
    </source>
</evidence>
<evidence type="ECO:0000256" key="1">
    <source>
        <dbReference type="SAM" id="Phobius"/>
    </source>
</evidence>
<keyword evidence="1" id="KW-0472">Membrane</keyword>
<feature type="chain" id="PRO_5046983550" description="DUF4350 domain-containing protein" evidence="2">
    <location>
        <begin position="23"/>
        <end position="475"/>
    </location>
</feature>
<keyword evidence="1" id="KW-1133">Transmembrane helix</keyword>
<sequence>MRVRFLLFILFALLFAPLLSHAQVFSWREPGVSTCYKIDFVANHLFESNVKGQWVDLGEVNLVDIKSADLYSNADAINPIKIKGRPGTLLVMECSGQVYHFNLASKTLKREDLTYYRGANCQAAQFTRKDTLYSFGGYGFWQSTNIMTQFNWVSKDWTHILAKGDIPQAIHKKSSVYLPELDRFVAIGARRINQTESAGALDLNYSVYDFKFSDKSFKRLGEVHEPLLKELMSGEPSNFMLALGQYIVISPKHDVPGYNHDLLYIIDVKDSFKAYLWTNPARFQIRKFIEDRGILYSVFVNGTTLFLPQAQETFPYGSYQIVEVPIKTLLAESTPLGPIMEKPLLDTARDFAVIFFGVLIVFFVLRFFILLKRRNKRKQLRMLLGPNEKQFLDFLRLNYRQGYVSGHQIVAFFGKHKSSPESQRQFRAKLIEGLNKSLGLVFPGEQVLDIQADDKDQRMLTYRLTDSIYQAIKKL</sequence>
<dbReference type="RefSeq" id="WP_316070822.1">
    <property type="nucleotide sequence ID" value="NZ_JAVNWW010000005.1"/>
</dbReference>
<evidence type="ECO:0000313" key="4">
    <source>
        <dbReference type="Proteomes" id="UP001249959"/>
    </source>
</evidence>
<dbReference type="InterPro" id="IPR011043">
    <property type="entry name" value="Gal_Oxase/kelch_b-propeller"/>
</dbReference>
<protein>
    <recommendedName>
        <fullName evidence="5">DUF4350 domain-containing protein</fullName>
    </recommendedName>
</protein>
<reference evidence="3 4" key="1">
    <citation type="submission" date="2023-09" db="EMBL/GenBank/DDBJ databases">
        <title>Aquirufa genomes.</title>
        <authorList>
            <person name="Pitt A."/>
        </authorList>
    </citation>
    <scope>NUCLEOTIDE SEQUENCE [LARGE SCALE GENOMIC DNA]</scope>
    <source>
        <strain evidence="3 4">LEOWEIH-7C</strain>
    </source>
</reference>
<dbReference type="Proteomes" id="UP001249959">
    <property type="component" value="Unassembled WGS sequence"/>
</dbReference>
<gene>
    <name evidence="3" type="ORF">PQG45_10260</name>
</gene>
<dbReference type="EMBL" id="JAVNWW010000005">
    <property type="protein sequence ID" value="MDU0809420.1"/>
    <property type="molecule type" value="Genomic_DNA"/>
</dbReference>